<dbReference type="PATRIC" id="fig|47853.6.peg.1596"/>
<evidence type="ECO:0000259" key="1">
    <source>
        <dbReference type="PROSITE" id="PS51186"/>
    </source>
</evidence>
<dbReference type="InterPro" id="IPR000182">
    <property type="entry name" value="GNAT_dom"/>
</dbReference>
<keyword evidence="3" id="KW-1185">Reference proteome</keyword>
<dbReference type="InterPro" id="IPR016181">
    <property type="entry name" value="Acyl_CoA_acyltransferase"/>
</dbReference>
<dbReference type="Gene3D" id="3.40.630.30">
    <property type="match status" value="2"/>
</dbReference>
<dbReference type="Proteomes" id="UP000032254">
    <property type="component" value="Unassembled WGS sequence"/>
</dbReference>
<evidence type="ECO:0000313" key="3">
    <source>
        <dbReference type="Proteomes" id="UP000032254"/>
    </source>
</evidence>
<comment type="caution">
    <text evidence="2">The sequence shown here is derived from an EMBL/GenBank/DDBJ whole genome shotgun (WGS) entry which is preliminary data.</text>
</comment>
<dbReference type="SUPFAM" id="SSF55729">
    <property type="entry name" value="Acyl-CoA N-acyltransferases (Nat)"/>
    <property type="match status" value="2"/>
</dbReference>
<accession>A0A0D0X2D2</accession>
<feature type="domain" description="N-acetyltransferase" evidence="1">
    <location>
        <begin position="204"/>
        <end position="370"/>
    </location>
</feature>
<dbReference type="PANTHER" id="PTHR43441">
    <property type="entry name" value="RIBOSOMAL-PROTEIN-SERINE ACETYLTRANSFERASE"/>
    <property type="match status" value="1"/>
</dbReference>
<dbReference type="PROSITE" id="PS51186">
    <property type="entry name" value="GNAT"/>
    <property type="match status" value="2"/>
</dbReference>
<dbReference type="InterPro" id="IPR051908">
    <property type="entry name" value="Ribosomal_N-acetyltransferase"/>
</dbReference>
<feature type="domain" description="N-acetyltransferase" evidence="1">
    <location>
        <begin position="15"/>
        <end position="180"/>
    </location>
</feature>
<dbReference type="EMBL" id="JXSX01000001">
    <property type="protein sequence ID" value="KIR65296.1"/>
    <property type="molecule type" value="Genomic_DNA"/>
</dbReference>
<dbReference type="AlphaFoldDB" id="A0A0D0X2D2"/>
<organism evidence="2 3">
    <name type="scientific">Micromonospora haikouensis</name>
    <dbReference type="NCBI Taxonomy" id="686309"/>
    <lineage>
        <taxon>Bacteria</taxon>
        <taxon>Bacillati</taxon>
        <taxon>Actinomycetota</taxon>
        <taxon>Actinomycetes</taxon>
        <taxon>Micromonosporales</taxon>
        <taxon>Micromonosporaceae</taxon>
        <taxon>Micromonospora</taxon>
    </lineage>
</organism>
<proteinExistence type="predicted"/>
<dbReference type="GO" id="GO:0008999">
    <property type="term" value="F:protein-N-terminal-alanine acetyltransferase activity"/>
    <property type="evidence" value="ECO:0007669"/>
    <property type="project" value="TreeGrafter"/>
</dbReference>
<dbReference type="GeneID" id="301303986"/>
<dbReference type="Pfam" id="PF13302">
    <property type="entry name" value="Acetyltransf_3"/>
    <property type="match status" value="2"/>
</dbReference>
<name>A0A0D0X2D2_9ACTN</name>
<protein>
    <submittedName>
        <fullName evidence="2">GCN5 family acetyltransferase</fullName>
    </submittedName>
</protein>
<dbReference type="PANTHER" id="PTHR43441:SF10">
    <property type="entry name" value="ACETYLTRANSFERASE"/>
    <property type="match status" value="1"/>
</dbReference>
<gene>
    <name evidence="2" type="ORF">TK50_07500</name>
</gene>
<dbReference type="OrthoDB" id="5293267at2"/>
<evidence type="ECO:0000313" key="2">
    <source>
        <dbReference type="EMBL" id="KIR65296.1"/>
    </source>
</evidence>
<keyword evidence="2" id="KW-0808">Transferase</keyword>
<reference evidence="2 3" key="1">
    <citation type="submission" date="2015-01" db="EMBL/GenBank/DDBJ databases">
        <title>Sequencing and annotation of Micromonospora carbonacea strain JXNU-1 genome.</title>
        <authorList>
            <person name="Long Z."/>
            <person name="Huang Y."/>
            <person name="Jiang Y."/>
        </authorList>
    </citation>
    <scope>NUCLEOTIDE SEQUENCE [LARGE SCALE GENOMIC DNA]</scope>
    <source>
        <strain evidence="2 3">JXNU-1</strain>
    </source>
</reference>
<sequence>MSAPRLPDTIEGDGVRLRPYRVEDVPDVAAACADPLTQRFISGMPSPYTEADARWWVTEGAPAARAAGGASYAIADPATDRLLGGAGLGNLVPVRGQAELGYWVAPWARGRGVATAATRALAAAAFAHGTARMELLTHPENTASQRVALAAGFRHEGVRRAANLARGGGRQDLVCWVRLVDDPPGPVPRLLPDLPGGRLTDGVVTVRPVGPDDAEALFALHSLPEVVANRVPPRAPTPAEVERRCRLAGTRWLAGEAADLAIVDAHTGELAGGCMLYHDEQATGQAMVGFSLLPAGRGRGLATRAVRLVTGWAFDGVGLARVWAGTRPENAASQRVLERAGFTREGLLRGRLPGPDGTRVDSVQYARLATDPPG</sequence>
<dbReference type="GO" id="GO:0005737">
    <property type="term" value="C:cytoplasm"/>
    <property type="evidence" value="ECO:0007669"/>
    <property type="project" value="TreeGrafter"/>
</dbReference>
<dbReference type="GO" id="GO:1990189">
    <property type="term" value="F:protein N-terminal-serine acetyltransferase activity"/>
    <property type="evidence" value="ECO:0007669"/>
    <property type="project" value="TreeGrafter"/>
</dbReference>
<dbReference type="RefSeq" id="WP_043962070.1">
    <property type="nucleotide sequence ID" value="NZ_JXSX01000001.1"/>
</dbReference>